<feature type="domain" description="Ketosynthase family 3 (KS3)" evidence="4">
    <location>
        <begin position="28"/>
        <end position="455"/>
    </location>
</feature>
<evidence type="ECO:0000313" key="5">
    <source>
        <dbReference type="EMBL" id="QDT38871.1"/>
    </source>
</evidence>
<reference evidence="5 6" key="1">
    <citation type="submission" date="2019-02" db="EMBL/GenBank/DDBJ databases">
        <title>Deep-cultivation of Planctomycetes and their phenomic and genomic characterization uncovers novel biology.</title>
        <authorList>
            <person name="Wiegand S."/>
            <person name="Jogler M."/>
            <person name="Boedeker C."/>
            <person name="Pinto D."/>
            <person name="Vollmers J."/>
            <person name="Rivas-Marin E."/>
            <person name="Kohn T."/>
            <person name="Peeters S.H."/>
            <person name="Heuer A."/>
            <person name="Rast P."/>
            <person name="Oberbeckmann S."/>
            <person name="Bunk B."/>
            <person name="Jeske O."/>
            <person name="Meyerdierks A."/>
            <person name="Storesund J.E."/>
            <person name="Kallscheuer N."/>
            <person name="Luecker S."/>
            <person name="Lage O.M."/>
            <person name="Pohl T."/>
            <person name="Merkel B.J."/>
            <person name="Hornburger P."/>
            <person name="Mueller R.-W."/>
            <person name="Bruemmer F."/>
            <person name="Labrenz M."/>
            <person name="Spormann A.M."/>
            <person name="Op den Camp H."/>
            <person name="Overmann J."/>
            <person name="Amann R."/>
            <person name="Jetten M.S.M."/>
            <person name="Mascher T."/>
            <person name="Medema M.H."/>
            <person name="Devos D.P."/>
            <person name="Kaster A.-K."/>
            <person name="Ovreas L."/>
            <person name="Rohde M."/>
            <person name="Galperin M.Y."/>
            <person name="Jogler C."/>
        </authorList>
    </citation>
    <scope>NUCLEOTIDE SEQUENCE [LARGE SCALE GENOMIC DNA]</scope>
    <source>
        <strain evidence="5 6">Pan189</strain>
    </source>
</reference>
<keyword evidence="2 3" id="KW-0808">Transferase</keyword>
<evidence type="ECO:0000256" key="1">
    <source>
        <dbReference type="ARBA" id="ARBA00008467"/>
    </source>
</evidence>
<dbReference type="Proteomes" id="UP000317318">
    <property type="component" value="Chromosome"/>
</dbReference>
<dbReference type="InterPro" id="IPR016039">
    <property type="entry name" value="Thiolase-like"/>
</dbReference>
<dbReference type="EMBL" id="CP036268">
    <property type="protein sequence ID" value="QDT38871.1"/>
    <property type="molecule type" value="Genomic_DNA"/>
</dbReference>
<evidence type="ECO:0000313" key="6">
    <source>
        <dbReference type="Proteomes" id="UP000317318"/>
    </source>
</evidence>
<dbReference type="GO" id="GO:0005829">
    <property type="term" value="C:cytosol"/>
    <property type="evidence" value="ECO:0007669"/>
    <property type="project" value="TreeGrafter"/>
</dbReference>
<dbReference type="PANTHER" id="PTHR11712:SF336">
    <property type="entry name" value="3-OXOACYL-[ACYL-CARRIER-PROTEIN] SYNTHASE, MITOCHONDRIAL"/>
    <property type="match status" value="1"/>
</dbReference>
<dbReference type="InterPro" id="IPR014031">
    <property type="entry name" value="Ketoacyl_synth_C"/>
</dbReference>
<dbReference type="Pfam" id="PF00109">
    <property type="entry name" value="ketoacyl-synt"/>
    <property type="match status" value="1"/>
</dbReference>
<dbReference type="GO" id="GO:0004315">
    <property type="term" value="F:3-oxoacyl-[acyl-carrier-protein] synthase activity"/>
    <property type="evidence" value="ECO:0007669"/>
    <property type="project" value="UniProtKB-EC"/>
</dbReference>
<evidence type="ECO:0000259" key="4">
    <source>
        <dbReference type="PROSITE" id="PS52004"/>
    </source>
</evidence>
<evidence type="ECO:0000256" key="3">
    <source>
        <dbReference type="RuleBase" id="RU003694"/>
    </source>
</evidence>
<dbReference type="KEGG" id="svp:Pan189_32700"/>
<protein>
    <submittedName>
        <fullName evidence="5">3-oxoacyl-[acyl-carrier-protein] synthase 2</fullName>
        <ecNumber evidence="5">2.3.1.179</ecNumber>
    </submittedName>
</protein>
<name>A0A517R4S3_9PLAN</name>
<dbReference type="Gene3D" id="3.40.47.10">
    <property type="match status" value="2"/>
</dbReference>
<comment type="similarity">
    <text evidence="1 3">Belongs to the thiolase-like superfamily. Beta-ketoacyl-ACP synthases family.</text>
</comment>
<proteinExistence type="inferred from homology"/>
<dbReference type="InterPro" id="IPR014030">
    <property type="entry name" value="Ketoacyl_synth_N"/>
</dbReference>
<dbReference type="AlphaFoldDB" id="A0A517R4S3"/>
<dbReference type="GO" id="GO:0006633">
    <property type="term" value="P:fatty acid biosynthetic process"/>
    <property type="evidence" value="ECO:0007669"/>
    <property type="project" value="TreeGrafter"/>
</dbReference>
<dbReference type="InterPro" id="IPR020841">
    <property type="entry name" value="PKS_Beta-ketoAc_synthase_dom"/>
</dbReference>
<dbReference type="InterPro" id="IPR000794">
    <property type="entry name" value="Beta-ketoacyl_synthase"/>
</dbReference>
<dbReference type="EC" id="2.3.1.179" evidence="5"/>
<accession>A0A517R4S3</accession>
<dbReference type="PROSITE" id="PS52004">
    <property type="entry name" value="KS3_2"/>
    <property type="match status" value="1"/>
</dbReference>
<dbReference type="PANTHER" id="PTHR11712">
    <property type="entry name" value="POLYKETIDE SYNTHASE-RELATED"/>
    <property type="match status" value="1"/>
</dbReference>
<gene>
    <name evidence="5" type="primary">fabF_6</name>
    <name evidence="5" type="ORF">Pan189_32700</name>
</gene>
<dbReference type="SMART" id="SM00825">
    <property type="entry name" value="PKS_KS"/>
    <property type="match status" value="1"/>
</dbReference>
<keyword evidence="6" id="KW-1185">Reference proteome</keyword>
<keyword evidence="5" id="KW-0012">Acyltransferase</keyword>
<sequence>MTPRSARTPFVAVPFAYGLSDMPNTSSESSIVVTGLGLVGPLGLTADEYGQHLLAGESGIRRTDLIKGLAAPENVGGQAWGFDDSVTKTVMPKKQRKFVRVMCREIESGVVSALNAVEHAGLNLDEMDRSRIGVDFGANLMFSPPDVLLDACVKCSDENGDFDYDQWGTTGLNVMEPLWLLKYLPNMPACHISIALDARGPSNSLTLDEVSGINAISEACSIIRRGRADVMIAGVTGTRLHPVKSMHVALWDDLAQYDSPPETWCRPFDQSRKGQVVGEGAGTLILERRDHAEARGAEILAEVLGTGSSCVMDRSGKGDMVKSLTNAIRAALSAAGIAPDELGHVNANAGGSPSGDAAEAEALHQSLGAKAADIPVTALKSYFGSSGAGCGVYELAGSILAGRQGVIPKTLNYESGDSTFPLNVVHGEHASAGSKLFLKTNVTRIGQAAAVVFKTA</sequence>
<dbReference type="SUPFAM" id="SSF53901">
    <property type="entry name" value="Thiolase-like"/>
    <property type="match status" value="2"/>
</dbReference>
<organism evidence="5 6">
    <name type="scientific">Stratiformator vulcanicus</name>
    <dbReference type="NCBI Taxonomy" id="2527980"/>
    <lineage>
        <taxon>Bacteria</taxon>
        <taxon>Pseudomonadati</taxon>
        <taxon>Planctomycetota</taxon>
        <taxon>Planctomycetia</taxon>
        <taxon>Planctomycetales</taxon>
        <taxon>Planctomycetaceae</taxon>
        <taxon>Stratiformator</taxon>
    </lineage>
</organism>
<dbReference type="Pfam" id="PF02801">
    <property type="entry name" value="Ketoacyl-synt_C"/>
    <property type="match status" value="1"/>
</dbReference>
<evidence type="ECO:0000256" key="2">
    <source>
        <dbReference type="ARBA" id="ARBA00022679"/>
    </source>
</evidence>